<dbReference type="GO" id="GO:0005737">
    <property type="term" value="C:cytoplasm"/>
    <property type="evidence" value="ECO:0007669"/>
    <property type="project" value="TreeGrafter"/>
</dbReference>
<evidence type="ECO:0000313" key="3">
    <source>
        <dbReference type="Proteomes" id="UP000037151"/>
    </source>
</evidence>
<dbReference type="SUPFAM" id="SSF55729">
    <property type="entry name" value="Acyl-CoA N-acyltransferases (Nat)"/>
    <property type="match status" value="1"/>
</dbReference>
<evidence type="ECO:0000313" key="2">
    <source>
        <dbReference type="EMBL" id="KND37166.1"/>
    </source>
</evidence>
<gene>
    <name evidence="2" type="ORF">IQ63_10675</name>
</gene>
<dbReference type="EMBL" id="JPPY01000069">
    <property type="protein sequence ID" value="KND37166.1"/>
    <property type="molecule type" value="Genomic_DNA"/>
</dbReference>
<name>A0A0L0KH86_9ACTN</name>
<comment type="caution">
    <text evidence="2">The sequence shown here is derived from an EMBL/GenBank/DDBJ whole genome shotgun (WGS) entry which is preliminary data.</text>
</comment>
<feature type="domain" description="N-acetyltransferase" evidence="1">
    <location>
        <begin position="6"/>
        <end position="160"/>
    </location>
</feature>
<dbReference type="GO" id="GO:0008999">
    <property type="term" value="F:protein-N-terminal-alanine acetyltransferase activity"/>
    <property type="evidence" value="ECO:0007669"/>
    <property type="project" value="TreeGrafter"/>
</dbReference>
<dbReference type="InterPro" id="IPR016181">
    <property type="entry name" value="Acyl_CoA_acyltransferase"/>
</dbReference>
<reference evidence="3" key="1">
    <citation type="submission" date="2014-07" db="EMBL/GenBank/DDBJ databases">
        <title>Genome sequencing of plant-pathogenic Streptomyces species.</title>
        <authorList>
            <person name="Harrison J."/>
            <person name="Sapp M."/>
            <person name="Thwaites R."/>
            <person name="Studholme D.J."/>
        </authorList>
    </citation>
    <scope>NUCLEOTIDE SEQUENCE [LARGE SCALE GENOMIC DNA]</scope>
    <source>
        <strain evidence="3">NCPPB 4445</strain>
    </source>
</reference>
<proteinExistence type="predicted"/>
<dbReference type="InterPro" id="IPR000182">
    <property type="entry name" value="GNAT_dom"/>
</dbReference>
<dbReference type="PANTHER" id="PTHR43441">
    <property type="entry name" value="RIBOSOMAL-PROTEIN-SERINE ACETYLTRANSFERASE"/>
    <property type="match status" value="1"/>
</dbReference>
<evidence type="ECO:0000259" key="1">
    <source>
        <dbReference type="PROSITE" id="PS51186"/>
    </source>
</evidence>
<dbReference type="GO" id="GO:1990189">
    <property type="term" value="F:protein N-terminal-serine acetyltransferase activity"/>
    <property type="evidence" value="ECO:0007669"/>
    <property type="project" value="TreeGrafter"/>
</dbReference>
<sequence length="173" mass="19435">MNGDSVTLRPVREDDLLVLEAFLVDAELTGPFQWFGWADPARFRRRWAENGMLTDDGGHLTVAADEDPVGFVAWHKTGVTRAAHYWNIGIQLLPDACGRGIGTQAQRLLVRYLFAHSTAQRVEADTDIGNLAEQRALEKLGFTREGVLRSAAFRDGLWRDLVRYSILRDDPTP</sequence>
<protein>
    <submittedName>
        <fullName evidence="2">Alanine acetyltransferase</fullName>
    </submittedName>
</protein>
<dbReference type="Pfam" id="PF13302">
    <property type="entry name" value="Acetyltransf_3"/>
    <property type="match status" value="1"/>
</dbReference>
<dbReference type="Proteomes" id="UP000037151">
    <property type="component" value="Unassembled WGS sequence"/>
</dbReference>
<organism evidence="2 3">
    <name type="scientific">Streptomyces acidiscabies</name>
    <dbReference type="NCBI Taxonomy" id="42234"/>
    <lineage>
        <taxon>Bacteria</taxon>
        <taxon>Bacillati</taxon>
        <taxon>Actinomycetota</taxon>
        <taxon>Actinomycetes</taxon>
        <taxon>Kitasatosporales</taxon>
        <taxon>Streptomycetaceae</taxon>
        <taxon>Streptomyces</taxon>
    </lineage>
</organism>
<dbReference type="Gene3D" id="3.40.630.30">
    <property type="match status" value="1"/>
</dbReference>
<keyword evidence="2" id="KW-0808">Transferase</keyword>
<dbReference type="PATRIC" id="fig|42234.21.peg.2203"/>
<accession>A0A0L0KH86</accession>
<dbReference type="PANTHER" id="PTHR43441:SF2">
    <property type="entry name" value="FAMILY ACETYLTRANSFERASE, PUTATIVE (AFU_ORTHOLOGUE AFUA_7G00850)-RELATED"/>
    <property type="match status" value="1"/>
</dbReference>
<dbReference type="AlphaFoldDB" id="A0A0L0KH86"/>
<dbReference type="InterPro" id="IPR051908">
    <property type="entry name" value="Ribosomal_N-acetyltransferase"/>
</dbReference>
<dbReference type="PROSITE" id="PS51186">
    <property type="entry name" value="GNAT"/>
    <property type="match status" value="1"/>
</dbReference>